<dbReference type="OrthoDB" id="204488at2157"/>
<dbReference type="PATRIC" id="fig|304371.9.peg.644"/>
<dbReference type="Gene3D" id="3.30.300.10">
    <property type="match status" value="1"/>
</dbReference>
<dbReference type="FunCoup" id="D1YW75">
    <property type="interactions" value="155"/>
</dbReference>
<protein>
    <submittedName>
        <fullName evidence="1">S-adenosylmethionine synthetase</fullName>
    </submittedName>
</protein>
<dbReference type="EMBL" id="AP011532">
    <property type="protein sequence ID" value="BAI60697.1"/>
    <property type="molecule type" value="Genomic_DNA"/>
</dbReference>
<reference evidence="2" key="3">
    <citation type="journal article" date="2011" name="PLoS ONE">
        <title>Genome sequence of a mesophilic hydrogenotrophic methanogen Methanocella paludicola, the first cultivated representative of the order Methanocellales.</title>
        <authorList>
            <person name="Sakai S."/>
            <person name="Takaki Y."/>
            <person name="Shimamura S."/>
            <person name="Sekine M."/>
            <person name="Tajima T."/>
            <person name="Kosugi H."/>
            <person name="Ichikawa N."/>
            <person name="Tasumi E."/>
            <person name="Hiraki A.T."/>
            <person name="Shimizu A."/>
            <person name="Kato Y."/>
            <person name="Nishiko R."/>
            <person name="Mori K."/>
            <person name="Fujita N."/>
            <person name="Imachi H."/>
            <person name="Takai K."/>
        </authorList>
    </citation>
    <scope>NUCLEOTIDE SEQUENCE [LARGE SCALE GENOMIC DNA]</scope>
    <source>
        <strain evidence="2">DSM 17711 / JCM 13418 / NBRC 101707 / SANAE</strain>
    </source>
</reference>
<organism evidence="1 2">
    <name type="scientific">Methanocella paludicola (strain DSM 17711 / JCM 13418 / NBRC 101707 / SANAE)</name>
    <dbReference type="NCBI Taxonomy" id="304371"/>
    <lineage>
        <taxon>Archaea</taxon>
        <taxon>Methanobacteriati</taxon>
        <taxon>Methanobacteriota</taxon>
        <taxon>Stenosarchaea group</taxon>
        <taxon>Methanomicrobia</taxon>
        <taxon>Methanocellales</taxon>
        <taxon>Methanocellaceae</taxon>
        <taxon>Methanocella</taxon>
    </lineage>
</organism>
<dbReference type="PANTHER" id="PTHR36697:SF1">
    <property type="entry name" value="S-ADENOSYLMETHIONINE SYNTHASE"/>
    <property type="match status" value="1"/>
</dbReference>
<dbReference type="PANTHER" id="PTHR36697">
    <property type="entry name" value="S-ADENOSYLMETHIONINE SYNTHASE"/>
    <property type="match status" value="1"/>
</dbReference>
<sequence>MLVEQLLRPYGANKFEIVEKKGLGHPDTLCDGISDAISRSLSKYYIDHFGHILHHNVDKVLLIGGRSRPEFGGGEILRPLAIVIGGRATDDADGTKIPVNDIAKEATEKFLKKTVNNLNGHFTVEPRIGMGSTELRSLVGRVVANDTSIGLGYAPLSHLEENVTKIEPLMRSVKGVGEDVKIMGIRKGNGIQLTMASAIVSKYIEDMEQYNDTKRKVEEKVLGYVTPGWADVSAIVNNADKGEDIYLTVTGTSAEMGDDGETGRGNRPNGLITPGRPMTMEATAGKNPVSHVGKLYNIAANRMAAEIAAFDGVEEAYVYLVSRIGAPLEEPQIKSASIYGKANEKKIEAVIDYWLEHIPDITEDFVKGRL</sequence>
<dbReference type="InParanoid" id="D1YW75"/>
<evidence type="ECO:0000313" key="2">
    <source>
        <dbReference type="Proteomes" id="UP000001882"/>
    </source>
</evidence>
<dbReference type="KEGG" id="mpd:MCP_0625"/>
<dbReference type="Proteomes" id="UP000001882">
    <property type="component" value="Chromosome"/>
</dbReference>
<keyword evidence="2" id="KW-1185">Reference proteome</keyword>
<dbReference type="AlphaFoldDB" id="D1YW75"/>
<dbReference type="Gene3D" id="3.30.300.280">
    <property type="entry name" value="S-adenosylmethionine synthetase, C-terminal domain"/>
    <property type="match status" value="1"/>
</dbReference>
<dbReference type="RefSeq" id="WP_012899377.1">
    <property type="nucleotide sequence ID" value="NC_013665.1"/>
</dbReference>
<dbReference type="InterPro" id="IPR042544">
    <property type="entry name" value="AdoMet_synthase_3"/>
</dbReference>
<evidence type="ECO:0000313" key="1">
    <source>
        <dbReference type="EMBL" id="BAI60697.1"/>
    </source>
</evidence>
<accession>D1YW75</accession>
<dbReference type="Pfam" id="PF01941">
    <property type="entry name" value="AdoMet_Synthase"/>
    <property type="match status" value="1"/>
</dbReference>
<dbReference type="STRING" id="304371.MCP_0625"/>
<dbReference type="eggNOG" id="arCOG01678">
    <property type="taxonomic scope" value="Archaea"/>
</dbReference>
<proteinExistence type="predicted"/>
<name>D1YW75_METPS</name>
<reference evidence="1 2" key="2">
    <citation type="journal article" date="2008" name="Int. J. Syst. Evol. Microbiol.">
        <title>Methanocella paludicola gen. nov., sp. nov., a methane-producing archaeon, the first isolate of the lineage 'Rice Cluster I', and proposal of the new archaeal order Methanocellales ord. nov.</title>
        <authorList>
            <person name="Sakai S."/>
            <person name="Imachi H."/>
            <person name="Hanada S."/>
            <person name="Ohashi A."/>
            <person name="Harada H."/>
            <person name="Kamagata Y."/>
        </authorList>
    </citation>
    <scope>NUCLEOTIDE SEQUENCE [LARGE SCALE GENOMIC DNA]</scope>
    <source>
        <strain evidence="2">DSM 17711 / JCM 13418 / NBRC 101707 / SANAE</strain>
    </source>
</reference>
<dbReference type="NCBIfam" id="NF003366">
    <property type="entry name" value="PRK04439.1-5"/>
    <property type="match status" value="1"/>
</dbReference>
<dbReference type="InterPro" id="IPR027790">
    <property type="entry name" value="AdoMet_synthase_2_family"/>
</dbReference>
<dbReference type="GeneID" id="8680682"/>
<reference evidence="1 2" key="1">
    <citation type="journal article" date="2007" name="Appl. Environ. Microbiol.">
        <title>Isolation of key methanogens for global methane emission from rice paddy fields: a novel isolate affiliated with the clone cluster rice cluster I.</title>
        <authorList>
            <person name="Sakai S."/>
            <person name="Imachi H."/>
            <person name="Sekiguchi Y."/>
            <person name="Ohashi A."/>
            <person name="Harada H."/>
            <person name="Kamagata Y."/>
        </authorList>
    </citation>
    <scope>NUCLEOTIDE SEQUENCE [LARGE SCALE GENOMIC DNA]</scope>
    <source>
        <strain evidence="2">DSM 17711 / JCM 13418 / NBRC 101707 / SANAE</strain>
    </source>
</reference>
<gene>
    <name evidence="1" type="ordered locus">MCP_0625</name>
</gene>